<evidence type="ECO:0000313" key="4">
    <source>
        <dbReference type="EMBL" id="AWW87208.1"/>
    </source>
</evidence>
<evidence type="ECO:0000256" key="1">
    <source>
        <dbReference type="SAM" id="MobiDB-lite"/>
    </source>
</evidence>
<gene>
    <name evidence="5" type="ORF">C2800_00815</name>
</gene>
<sequence>MKKVKLIKSHIHAGVSHSAGDVLYVTDADAQFITSRGIGEFVKKKKDDSKEKDKKSTSESDQKQAEGDNKSLDTDNNLNDGENNDE</sequence>
<reference evidence="3" key="1">
    <citation type="submission" date="2017-09" db="EMBL/GenBank/DDBJ databases">
        <title>Pathogenic variability among Pasteurella multocida A isolates from Brazilian pig farms.</title>
        <authorList>
            <person name="Oliveira J.X."/>
            <person name="Mores M.A.Z."/>
            <person name="Rebellato R."/>
            <person name="Kich J.D."/>
            <person name="Cantao M.E."/>
            <person name="Klein C.S."/>
            <person name="Guedes R.M."/>
            <person name="Coldebella A."/>
            <person name="Barcellos D.E.S.N."/>
            <person name="Mores N."/>
        </authorList>
    </citation>
    <scope>NUCLEOTIDE SEQUENCE</scope>
    <source>
        <strain evidence="3">BRMSA 1199</strain>
        <strain evidence="4">BRMSA 1201</strain>
    </source>
</reference>
<feature type="compositionally biased region" description="Basic and acidic residues" evidence="1">
    <location>
        <begin position="41"/>
        <end position="73"/>
    </location>
</feature>
<dbReference type="AlphaFoldDB" id="A0A2Z4K4C3"/>
<dbReference type="EMBL" id="PPVL01000001">
    <property type="protein sequence ID" value="NNI77982.1"/>
    <property type="molecule type" value="Genomic_DNA"/>
</dbReference>
<evidence type="ECO:0000313" key="3">
    <source>
        <dbReference type="EMBL" id="AWW87160.1"/>
    </source>
</evidence>
<dbReference type="EMBL" id="MG023085">
    <property type="protein sequence ID" value="AWW87160.1"/>
    <property type="molecule type" value="Genomic_DNA"/>
</dbReference>
<dbReference type="Pfam" id="PF23843">
    <property type="entry name" value="DUF7210"/>
    <property type="match status" value="1"/>
</dbReference>
<evidence type="ECO:0000313" key="6">
    <source>
        <dbReference type="Proteomes" id="UP000540079"/>
    </source>
</evidence>
<organism evidence="3">
    <name type="scientific">Pasteurella multocida</name>
    <dbReference type="NCBI Taxonomy" id="747"/>
    <lineage>
        <taxon>Bacteria</taxon>
        <taxon>Pseudomonadati</taxon>
        <taxon>Pseudomonadota</taxon>
        <taxon>Gammaproteobacteria</taxon>
        <taxon>Pasteurellales</taxon>
        <taxon>Pasteurellaceae</taxon>
        <taxon>Pasteurella</taxon>
    </lineage>
</organism>
<dbReference type="Proteomes" id="UP000540079">
    <property type="component" value="Unassembled WGS sequence"/>
</dbReference>
<feature type="region of interest" description="Disordered" evidence="1">
    <location>
        <begin position="41"/>
        <end position="86"/>
    </location>
</feature>
<dbReference type="InterPro" id="IPR055634">
    <property type="entry name" value="DUF7210"/>
</dbReference>
<evidence type="ECO:0000313" key="5">
    <source>
        <dbReference type="EMBL" id="NNI77982.1"/>
    </source>
</evidence>
<proteinExistence type="predicted"/>
<accession>A0A2Z4K4C3</accession>
<protein>
    <recommendedName>
        <fullName evidence="2">DUF7210 domain-containing protein</fullName>
    </recommendedName>
</protein>
<dbReference type="RefSeq" id="WP_014668247.1">
    <property type="nucleotide sequence ID" value="NZ_CP008918.1"/>
</dbReference>
<feature type="domain" description="DUF7210" evidence="2">
    <location>
        <begin position="2"/>
        <end position="38"/>
    </location>
</feature>
<evidence type="ECO:0000259" key="2">
    <source>
        <dbReference type="Pfam" id="PF23843"/>
    </source>
</evidence>
<dbReference type="EMBL" id="MG023086">
    <property type="protein sequence ID" value="AWW87208.1"/>
    <property type="molecule type" value="Genomic_DNA"/>
</dbReference>
<reference evidence="5 6" key="2">
    <citation type="journal article" date="2018" name="Front. Microbiol.">
        <title>Genetic and Phylogenetic Characteristics of Pasteurella multocida Isolates From Different Host Species.</title>
        <authorList>
            <person name="Peng Z."/>
            <person name="Liang W."/>
            <person name="Wang F."/>
            <person name="Xu Z."/>
            <person name="Xie Z."/>
            <person name="Lian Z."/>
            <person name="Hua L."/>
            <person name="Zhou R."/>
            <person name="Chen H."/>
            <person name="Wu B."/>
        </authorList>
    </citation>
    <scope>NUCLEOTIDE SEQUENCE [LARGE SCALE GENOMIC DNA]</scope>
    <source>
        <strain evidence="5 6">HNA06</strain>
    </source>
</reference>
<name>A0A2Z4K4C3_PASMD</name>
<feature type="compositionally biased region" description="Low complexity" evidence="1">
    <location>
        <begin position="74"/>
        <end position="86"/>
    </location>
</feature>
<dbReference type="KEGG" id="pmul:DR93_1421"/>